<evidence type="ECO:0000256" key="3">
    <source>
        <dbReference type="ARBA" id="ARBA00011486"/>
    </source>
</evidence>
<evidence type="ECO:0000313" key="6">
    <source>
        <dbReference type="EMBL" id="CZT14270.1"/>
    </source>
</evidence>
<evidence type="ECO:0000256" key="2">
    <source>
        <dbReference type="ARBA" id="ARBA00008796"/>
    </source>
</evidence>
<dbReference type="Gene3D" id="3.40.630.60">
    <property type="match status" value="1"/>
</dbReference>
<sequence>MDLRKVNTTCNVPIPQSTILQHGQPTPSSSPDGYDYPHPGGVLKEYLEVYEYAGGARFRGFVAEKGDMRTMFIFFDQEVIEMDLKQGLVSLLELASSEHFGCDQLVVGIDREADEDKVKDLSRDLGWVGFELSMLDPWTNGEGCVSERFILLAMDV</sequence>
<dbReference type="GO" id="GO:0005634">
    <property type="term" value="C:nucleus"/>
    <property type="evidence" value="ECO:0007669"/>
    <property type="project" value="TreeGrafter"/>
</dbReference>
<gene>
    <name evidence="6" type="ORF">RCC_00245</name>
</gene>
<dbReference type="GO" id="GO:0045732">
    <property type="term" value="P:positive regulation of protein catabolic process"/>
    <property type="evidence" value="ECO:0007669"/>
    <property type="project" value="TreeGrafter"/>
</dbReference>
<dbReference type="InterPro" id="IPR038581">
    <property type="entry name" value="ODC_AZ_sf"/>
</dbReference>
<comment type="similarity">
    <text evidence="2">Belongs to the ODC antizyme family.</text>
</comment>
<name>A0A2D3UQ89_9PEZI</name>
<dbReference type="SUPFAM" id="SSF55729">
    <property type="entry name" value="Acyl-CoA N-acyltransferases (Nat)"/>
    <property type="match status" value="1"/>
</dbReference>
<protein>
    <recommendedName>
        <fullName evidence="4">Ornithine decarboxylase antizyme</fullName>
    </recommendedName>
</protein>
<dbReference type="RefSeq" id="XP_023621167.1">
    <property type="nucleotide sequence ID" value="XM_023765399.1"/>
</dbReference>
<dbReference type="GO" id="GO:0005737">
    <property type="term" value="C:cytoplasm"/>
    <property type="evidence" value="ECO:0007669"/>
    <property type="project" value="TreeGrafter"/>
</dbReference>
<dbReference type="GO" id="GO:0008073">
    <property type="term" value="F:ornithine decarboxylase inhibitor activity"/>
    <property type="evidence" value="ECO:0007669"/>
    <property type="project" value="InterPro"/>
</dbReference>
<dbReference type="STRING" id="112498.A0A2D3UQ89"/>
<accession>A0A2D3UQ89</accession>
<dbReference type="InterPro" id="IPR002993">
    <property type="entry name" value="ODC_AZ"/>
</dbReference>
<dbReference type="InterPro" id="IPR016181">
    <property type="entry name" value="Acyl_CoA_acyltransferase"/>
</dbReference>
<comment type="function">
    <text evidence="1">Ornithine decarboxylase (ODC) antizyme protein that negatively regulates ODC activity and intracellular polyamine biosynthesis in response to increased intracellular polyamine levels. Binds to ODC monomers, inhibiting the assembly of the functional ODC homodimer, and targets the monomers for ubiquitin-independent proteolytic destruction by the 26S proteasome.</text>
</comment>
<organism evidence="6 7">
    <name type="scientific">Ramularia collo-cygni</name>
    <dbReference type="NCBI Taxonomy" id="112498"/>
    <lineage>
        <taxon>Eukaryota</taxon>
        <taxon>Fungi</taxon>
        <taxon>Dikarya</taxon>
        <taxon>Ascomycota</taxon>
        <taxon>Pezizomycotina</taxon>
        <taxon>Dothideomycetes</taxon>
        <taxon>Dothideomycetidae</taxon>
        <taxon>Mycosphaerellales</taxon>
        <taxon>Mycosphaerellaceae</taxon>
        <taxon>Ramularia</taxon>
    </lineage>
</organism>
<dbReference type="PANTHER" id="PTHR10279:SF10">
    <property type="entry name" value="ORNITHINE DECARBOXYLASE ANTIZYME"/>
    <property type="match status" value="1"/>
</dbReference>
<keyword evidence="5" id="KW-0688">Ribosomal frameshifting</keyword>
<dbReference type="Pfam" id="PF02100">
    <property type="entry name" value="ODC_AZ"/>
    <property type="match status" value="1"/>
</dbReference>
<reference evidence="6 7" key="1">
    <citation type="submission" date="2016-03" db="EMBL/GenBank/DDBJ databases">
        <authorList>
            <person name="Ploux O."/>
        </authorList>
    </citation>
    <scope>NUCLEOTIDE SEQUENCE [LARGE SCALE GENOMIC DNA]</scope>
    <source>
        <strain evidence="6 7">URUG2</strain>
    </source>
</reference>
<evidence type="ECO:0000256" key="5">
    <source>
        <dbReference type="ARBA" id="ARBA00022758"/>
    </source>
</evidence>
<dbReference type="GeneID" id="35595644"/>
<evidence type="ECO:0000256" key="4">
    <source>
        <dbReference type="ARBA" id="ARBA00017712"/>
    </source>
</evidence>
<dbReference type="GO" id="GO:0075523">
    <property type="term" value="P:viral translational frameshifting"/>
    <property type="evidence" value="ECO:0007669"/>
    <property type="project" value="UniProtKB-KW"/>
</dbReference>
<keyword evidence="7" id="KW-1185">Reference proteome</keyword>
<dbReference type="Proteomes" id="UP000225277">
    <property type="component" value="Unassembled WGS sequence"/>
</dbReference>
<evidence type="ECO:0000256" key="1">
    <source>
        <dbReference type="ARBA" id="ARBA00002307"/>
    </source>
</evidence>
<dbReference type="AlphaFoldDB" id="A0A2D3UQ89"/>
<dbReference type="PANTHER" id="PTHR10279">
    <property type="entry name" value="ORNITHINE DECARBOXYLASE ANTIZYME"/>
    <property type="match status" value="1"/>
</dbReference>
<comment type="subunit">
    <text evidence="3">Interacts with ODC and thereby sterically blocks ODC homodimerization.</text>
</comment>
<evidence type="ECO:0000313" key="7">
    <source>
        <dbReference type="Proteomes" id="UP000225277"/>
    </source>
</evidence>
<dbReference type="OrthoDB" id="5959761at2759"/>
<dbReference type="EMBL" id="FJUY01000001">
    <property type="protein sequence ID" value="CZT14270.1"/>
    <property type="molecule type" value="Genomic_DNA"/>
</dbReference>
<proteinExistence type="inferred from homology"/>